<dbReference type="InterPro" id="IPR043132">
    <property type="entry name" value="BCAT-like_C"/>
</dbReference>
<dbReference type="UniPathway" id="UPA00048">
    <property type="reaction ID" value="UER00073"/>
</dbReference>
<comment type="pathway">
    <text evidence="2 18">Amino-acid biosynthesis; L-isoleucine biosynthesis; L-isoleucine from 2-oxobutanoate: step 4/4.</text>
</comment>
<evidence type="ECO:0000256" key="7">
    <source>
        <dbReference type="ARBA" id="ARBA00022605"/>
    </source>
</evidence>
<evidence type="ECO:0000256" key="12">
    <source>
        <dbReference type="ARBA" id="ARBA00048798"/>
    </source>
</evidence>
<protein>
    <recommendedName>
        <fullName evidence="17">Branched-chain-amino-acid aminotransferase</fullName>
        <ecNumber evidence="17">2.6.1.42</ecNumber>
    </recommendedName>
</protein>
<keyword evidence="9 16" id="KW-0663">Pyridoxal phosphate</keyword>
<evidence type="ECO:0000313" key="20">
    <source>
        <dbReference type="Proteomes" id="UP000092574"/>
    </source>
</evidence>
<dbReference type="GO" id="GO:0009099">
    <property type="term" value="P:L-valine biosynthetic process"/>
    <property type="evidence" value="ECO:0007669"/>
    <property type="project" value="UniProtKB-UniPathway"/>
</dbReference>
<dbReference type="GO" id="GO:0052656">
    <property type="term" value="F:L-isoleucine-2-oxoglutarate transaminase activity"/>
    <property type="evidence" value="ECO:0007669"/>
    <property type="project" value="RHEA"/>
</dbReference>
<evidence type="ECO:0000256" key="8">
    <source>
        <dbReference type="ARBA" id="ARBA00022679"/>
    </source>
</evidence>
<dbReference type="RefSeq" id="WP_065542454.1">
    <property type="nucleotide sequence ID" value="NZ_CP015405.2"/>
</dbReference>
<evidence type="ECO:0000256" key="15">
    <source>
        <dbReference type="RuleBase" id="RU004106"/>
    </source>
</evidence>
<dbReference type="InterPro" id="IPR001544">
    <property type="entry name" value="Aminotrans_IV"/>
</dbReference>
<dbReference type="NCBIfam" id="NF009897">
    <property type="entry name" value="PRK13357.1"/>
    <property type="match status" value="1"/>
</dbReference>
<dbReference type="InterPro" id="IPR018300">
    <property type="entry name" value="Aminotrans_IV_CS"/>
</dbReference>
<evidence type="ECO:0000256" key="13">
    <source>
        <dbReference type="ARBA" id="ARBA00049229"/>
    </source>
</evidence>
<dbReference type="InterPro" id="IPR036038">
    <property type="entry name" value="Aminotransferase-like"/>
</dbReference>
<proteinExistence type="inferred from homology"/>
<evidence type="ECO:0000256" key="6">
    <source>
        <dbReference type="ARBA" id="ARBA00022576"/>
    </source>
</evidence>
<name>A0A1C7IDL3_9FIRM</name>
<evidence type="ECO:0000256" key="17">
    <source>
        <dbReference type="RuleBase" id="RU004517"/>
    </source>
</evidence>
<dbReference type="AlphaFoldDB" id="A0A1C7IDL3"/>
<dbReference type="EC" id="2.6.1.42" evidence="17"/>
<dbReference type="GO" id="GO:0009097">
    <property type="term" value="P:isoleucine biosynthetic process"/>
    <property type="evidence" value="ECO:0007669"/>
    <property type="project" value="UniProtKB-UniPathway"/>
</dbReference>
<dbReference type="CDD" id="cd01557">
    <property type="entry name" value="BCAT_beta_family"/>
    <property type="match status" value="1"/>
</dbReference>
<evidence type="ECO:0000256" key="14">
    <source>
        <dbReference type="PIRSR" id="PIRSR006468-1"/>
    </source>
</evidence>
<organism evidence="19 20">
    <name type="scientific">Blautia pseudococcoides</name>
    <dbReference type="NCBI Taxonomy" id="1796616"/>
    <lineage>
        <taxon>Bacteria</taxon>
        <taxon>Bacillati</taxon>
        <taxon>Bacillota</taxon>
        <taxon>Clostridia</taxon>
        <taxon>Lachnospirales</taxon>
        <taxon>Lachnospiraceae</taxon>
        <taxon>Blautia</taxon>
    </lineage>
</organism>
<evidence type="ECO:0000256" key="9">
    <source>
        <dbReference type="ARBA" id="ARBA00022898"/>
    </source>
</evidence>
<evidence type="ECO:0000256" key="3">
    <source>
        <dbReference type="ARBA" id="ARBA00004931"/>
    </source>
</evidence>
<dbReference type="InterPro" id="IPR043131">
    <property type="entry name" value="BCAT-like_N"/>
</dbReference>
<dbReference type="PROSITE" id="PS00770">
    <property type="entry name" value="AA_TRANSFER_CLASS_4"/>
    <property type="match status" value="1"/>
</dbReference>
<dbReference type="KEGG" id="byl:A4V09_11200"/>
<keyword evidence="10 17" id="KW-0100">Branched-chain amino acid biosynthesis</keyword>
<comment type="cofactor">
    <cofactor evidence="1 16">
        <name>pyridoxal 5'-phosphate</name>
        <dbReference type="ChEBI" id="CHEBI:597326"/>
    </cofactor>
</comment>
<evidence type="ECO:0000256" key="5">
    <source>
        <dbReference type="ARBA" id="ARBA00009320"/>
    </source>
</evidence>
<evidence type="ECO:0000256" key="16">
    <source>
        <dbReference type="RuleBase" id="RU004516"/>
    </source>
</evidence>
<feature type="modified residue" description="N6-(pyridoxal phosphate)lysine" evidence="14">
    <location>
        <position position="197"/>
    </location>
</feature>
<dbReference type="UniPathway" id="UPA00047">
    <property type="reaction ID" value="UER00058"/>
</dbReference>
<dbReference type="GO" id="GO:0052654">
    <property type="term" value="F:L-leucine-2-oxoglutarate transaminase activity"/>
    <property type="evidence" value="ECO:0007669"/>
    <property type="project" value="RHEA"/>
</dbReference>
<dbReference type="PANTHER" id="PTHR11825">
    <property type="entry name" value="SUBGROUP IIII AMINOTRANSFERASE"/>
    <property type="match status" value="1"/>
</dbReference>
<keyword evidence="6 17" id="KW-0032">Aminotransferase</keyword>
<dbReference type="STRING" id="1796616.A4V09_11200"/>
<dbReference type="Gene3D" id="3.30.470.10">
    <property type="match status" value="1"/>
</dbReference>
<keyword evidence="7 17" id="KW-0028">Amino-acid biosynthesis</keyword>
<dbReference type="OrthoDB" id="9804984at2"/>
<dbReference type="PIRSF" id="PIRSF006468">
    <property type="entry name" value="BCAT1"/>
    <property type="match status" value="1"/>
</dbReference>
<dbReference type="NCBIfam" id="TIGR01123">
    <property type="entry name" value="ilvE_II"/>
    <property type="match status" value="1"/>
</dbReference>
<comment type="pathway">
    <text evidence="4 18">Amino-acid biosynthesis; L-leucine biosynthesis; L-leucine from 3-methyl-2-oxobutanoate: step 4/4.</text>
</comment>
<dbReference type="InterPro" id="IPR033939">
    <property type="entry name" value="BCAT_family"/>
</dbReference>
<dbReference type="PANTHER" id="PTHR11825:SF44">
    <property type="entry name" value="BRANCHED-CHAIN-AMINO-ACID AMINOTRANSFERASE"/>
    <property type="match status" value="1"/>
</dbReference>
<dbReference type="GO" id="GO:0009098">
    <property type="term" value="P:L-leucine biosynthetic process"/>
    <property type="evidence" value="ECO:0007669"/>
    <property type="project" value="UniProtKB-UniPathway"/>
</dbReference>
<dbReference type="UniPathway" id="UPA00049">
    <property type="reaction ID" value="UER00062"/>
</dbReference>
<dbReference type="EMBL" id="CP015405">
    <property type="protein sequence ID" value="ANU76282.1"/>
    <property type="molecule type" value="Genomic_DNA"/>
</dbReference>
<comment type="similarity">
    <text evidence="5 15">Belongs to the class-IV pyridoxal-phosphate-dependent aminotransferase family.</text>
</comment>
<comment type="catalytic activity">
    <reaction evidence="12 17">
        <text>L-isoleucine + 2-oxoglutarate = (S)-3-methyl-2-oxopentanoate + L-glutamate</text>
        <dbReference type="Rhea" id="RHEA:24801"/>
        <dbReference type="ChEBI" id="CHEBI:16810"/>
        <dbReference type="ChEBI" id="CHEBI:29985"/>
        <dbReference type="ChEBI" id="CHEBI:35146"/>
        <dbReference type="ChEBI" id="CHEBI:58045"/>
        <dbReference type="EC" id="2.6.1.42"/>
    </reaction>
</comment>
<evidence type="ECO:0000256" key="10">
    <source>
        <dbReference type="ARBA" id="ARBA00023304"/>
    </source>
</evidence>
<dbReference type="SUPFAM" id="SSF56752">
    <property type="entry name" value="D-aminoacid aminotransferase-like PLP-dependent enzymes"/>
    <property type="match status" value="1"/>
</dbReference>
<keyword evidence="20" id="KW-1185">Reference proteome</keyword>
<evidence type="ECO:0000256" key="18">
    <source>
        <dbReference type="RuleBase" id="RU004519"/>
    </source>
</evidence>
<comment type="pathway">
    <text evidence="3 18">Amino-acid biosynthesis; L-valine biosynthesis; L-valine from pyruvate: step 4/4.</text>
</comment>
<evidence type="ECO:0000256" key="2">
    <source>
        <dbReference type="ARBA" id="ARBA00004824"/>
    </source>
</evidence>
<dbReference type="GO" id="GO:0052655">
    <property type="term" value="F:L-valine-2-oxoglutarate transaminase activity"/>
    <property type="evidence" value="ECO:0007669"/>
    <property type="project" value="RHEA"/>
</dbReference>
<evidence type="ECO:0000256" key="4">
    <source>
        <dbReference type="ARBA" id="ARBA00005072"/>
    </source>
</evidence>
<dbReference type="Gene3D" id="3.20.10.10">
    <property type="entry name" value="D-amino Acid Aminotransferase, subunit A, domain 2"/>
    <property type="match status" value="1"/>
</dbReference>
<dbReference type="Proteomes" id="UP000092574">
    <property type="component" value="Chromosome"/>
</dbReference>
<comment type="catalytic activity">
    <reaction evidence="11 17">
        <text>L-valine + 2-oxoglutarate = 3-methyl-2-oxobutanoate + L-glutamate</text>
        <dbReference type="Rhea" id="RHEA:24813"/>
        <dbReference type="ChEBI" id="CHEBI:11851"/>
        <dbReference type="ChEBI" id="CHEBI:16810"/>
        <dbReference type="ChEBI" id="CHEBI:29985"/>
        <dbReference type="ChEBI" id="CHEBI:57762"/>
        <dbReference type="EC" id="2.6.1.42"/>
    </reaction>
</comment>
<dbReference type="InterPro" id="IPR005786">
    <property type="entry name" value="B_amino_transII"/>
</dbReference>
<reference evidence="19" key="1">
    <citation type="submission" date="2017-04" db="EMBL/GenBank/DDBJ databases">
        <title>Complete Genome Sequences of Twelve Strains of a Stable Defined Moderately Diverse Mouse Microbiota 2 (sDMDMm2).</title>
        <authorList>
            <person name="Uchimura Y."/>
            <person name="Wyss M."/>
            <person name="Brugiroux S."/>
            <person name="Limenitakis J.P."/>
            <person name="Stecher B."/>
            <person name="McCoy K.D."/>
            <person name="Macpherson A.J."/>
        </authorList>
    </citation>
    <scope>NUCLEOTIDE SEQUENCE</scope>
    <source>
        <strain evidence="19">YL58</strain>
    </source>
</reference>
<dbReference type="Pfam" id="PF01063">
    <property type="entry name" value="Aminotran_4"/>
    <property type="match status" value="1"/>
</dbReference>
<keyword evidence="8 17" id="KW-0808">Transferase</keyword>
<gene>
    <name evidence="19" type="ORF">A4V09_11200</name>
</gene>
<evidence type="ECO:0000256" key="11">
    <source>
        <dbReference type="ARBA" id="ARBA00048212"/>
    </source>
</evidence>
<evidence type="ECO:0000313" key="19">
    <source>
        <dbReference type="EMBL" id="ANU76282.1"/>
    </source>
</evidence>
<comment type="catalytic activity">
    <reaction evidence="13 17">
        <text>L-leucine + 2-oxoglutarate = 4-methyl-2-oxopentanoate + L-glutamate</text>
        <dbReference type="Rhea" id="RHEA:18321"/>
        <dbReference type="ChEBI" id="CHEBI:16810"/>
        <dbReference type="ChEBI" id="CHEBI:17865"/>
        <dbReference type="ChEBI" id="CHEBI:29985"/>
        <dbReference type="ChEBI" id="CHEBI:57427"/>
        <dbReference type="EC" id="2.6.1.42"/>
    </reaction>
</comment>
<accession>A0A1C7IDL3</accession>
<sequence length="356" mass="40348">MLTIDYRLLPEEKRGTLQNTSNLGFGTKFTDHVFLMYFNETEGWHDAQIVENSSINLSVSAAVFHYAQEIYEGMKAYRDRNGQVFLFRPWENAKRFNESAKRLCMPELNEEDFVIAIRELIKIEEKWVPCTENSALYIRPTMIAISDNINLVAATEYLFFVVLSPVDPYFKTEKKYLDIYVEDKMARSVYGGVGNAKTGGNYAASLLSTKIAHSKSCSQVLWLDGKDRRFIEETGVMNIFFVQNGNLLTPLLNDTILPGITRKSVLQLAKDNGIKTVEGKISIEEIIEGILDGTVTECFGTGTAAGIAAIGTLNYKNHVYEINRKLIGPITEKLQYNLVGIQYNVLEDPYNWRMPL</sequence>
<evidence type="ECO:0000256" key="1">
    <source>
        <dbReference type="ARBA" id="ARBA00001933"/>
    </source>
</evidence>